<keyword evidence="6" id="KW-1185">Reference proteome</keyword>
<name>A0ABP8MA61_9BACT</name>
<evidence type="ECO:0000313" key="6">
    <source>
        <dbReference type="Proteomes" id="UP001500840"/>
    </source>
</evidence>
<dbReference type="SUPFAM" id="SSF53822">
    <property type="entry name" value="Periplasmic binding protein-like I"/>
    <property type="match status" value="1"/>
</dbReference>
<gene>
    <name evidence="5" type="ORF">GCM10023156_05660</name>
</gene>
<dbReference type="Gene3D" id="3.40.50.2300">
    <property type="match status" value="2"/>
</dbReference>
<comment type="caution">
    <text evidence="5">The sequence shown here is derived from an EMBL/GenBank/DDBJ whole genome shotgun (WGS) entry which is preliminary data.</text>
</comment>
<keyword evidence="2 5" id="KW-0238">DNA-binding</keyword>
<proteinExistence type="predicted"/>
<evidence type="ECO:0000259" key="4">
    <source>
        <dbReference type="PROSITE" id="PS01124"/>
    </source>
</evidence>
<dbReference type="CDD" id="cd01543">
    <property type="entry name" value="PBP1_XylR"/>
    <property type="match status" value="1"/>
</dbReference>
<accession>A0ABP8MA61</accession>
<dbReference type="PANTHER" id="PTHR30146">
    <property type="entry name" value="LACI-RELATED TRANSCRIPTIONAL REPRESSOR"/>
    <property type="match status" value="1"/>
</dbReference>
<feature type="domain" description="HTH araC/xylS-type" evidence="4">
    <location>
        <begin position="242"/>
        <end position="340"/>
    </location>
</feature>
<dbReference type="Pfam" id="PF13377">
    <property type="entry name" value="Peripla_BP_3"/>
    <property type="match status" value="1"/>
</dbReference>
<evidence type="ECO:0000313" key="5">
    <source>
        <dbReference type="EMBL" id="GAA4445709.1"/>
    </source>
</evidence>
<dbReference type="Pfam" id="PF12833">
    <property type="entry name" value="HTH_18"/>
    <property type="match status" value="1"/>
</dbReference>
<dbReference type="PROSITE" id="PS01124">
    <property type="entry name" value="HTH_ARAC_FAMILY_2"/>
    <property type="match status" value="1"/>
</dbReference>
<organism evidence="5 6">
    <name type="scientific">Novipirellula rosea</name>
    <dbReference type="NCBI Taxonomy" id="1031540"/>
    <lineage>
        <taxon>Bacteria</taxon>
        <taxon>Pseudomonadati</taxon>
        <taxon>Planctomycetota</taxon>
        <taxon>Planctomycetia</taxon>
        <taxon>Pirellulales</taxon>
        <taxon>Pirellulaceae</taxon>
        <taxon>Novipirellula</taxon>
    </lineage>
</organism>
<dbReference type="SMART" id="SM00342">
    <property type="entry name" value="HTH_ARAC"/>
    <property type="match status" value="1"/>
</dbReference>
<evidence type="ECO:0000256" key="2">
    <source>
        <dbReference type="ARBA" id="ARBA00023125"/>
    </source>
</evidence>
<dbReference type="EMBL" id="BAABGA010000008">
    <property type="protein sequence ID" value="GAA4445709.1"/>
    <property type="molecule type" value="Genomic_DNA"/>
</dbReference>
<sequence length="345" mass="38867">MSLPAWLSATHIQGVIVRADKATIGSLRELNVPLIDVRCHEHFEGIPQIETDDQLVAKLAFDHLWDRGFRRFAFCGFQHAHYSATRLRFFKNLVAGAGCPLSFYETPTRRDLSLTQIEQCGVNDESQLSEWLRSLTPPTGLFVCNDIRGQQVLNACRTLDVAIPDDIAVIGVDDDDVICPLTDPPLSSVRPDAEMVGYRAAEILQEMINGLPAPESIEYVPPTSVVQRLSTQVIAIEDREVARVCKYIRDHACDGIDVHDVAEFTTLSRRQLERRFRSELGGTPHDEIVKVQIARVEKLLRETTLTLEQIAPLAGYSHKEHLSKIFKRRTGKSPGEYRRHHAAQK</sequence>
<dbReference type="InterPro" id="IPR009057">
    <property type="entry name" value="Homeodomain-like_sf"/>
</dbReference>
<dbReference type="InterPro" id="IPR046335">
    <property type="entry name" value="LacI/GalR-like_sensor"/>
</dbReference>
<dbReference type="Gene3D" id="1.10.10.60">
    <property type="entry name" value="Homeodomain-like"/>
    <property type="match status" value="1"/>
</dbReference>
<evidence type="ECO:0000256" key="1">
    <source>
        <dbReference type="ARBA" id="ARBA00023015"/>
    </source>
</evidence>
<dbReference type="GO" id="GO:0003677">
    <property type="term" value="F:DNA binding"/>
    <property type="evidence" value="ECO:0007669"/>
    <property type="project" value="UniProtKB-KW"/>
</dbReference>
<dbReference type="InterPro" id="IPR018060">
    <property type="entry name" value="HTH_AraC"/>
</dbReference>
<protein>
    <submittedName>
        <fullName evidence="5">DNA-binding transcriptional regulator</fullName>
    </submittedName>
</protein>
<evidence type="ECO:0000256" key="3">
    <source>
        <dbReference type="ARBA" id="ARBA00023163"/>
    </source>
</evidence>
<reference evidence="6" key="1">
    <citation type="journal article" date="2019" name="Int. J. Syst. Evol. Microbiol.">
        <title>The Global Catalogue of Microorganisms (GCM) 10K type strain sequencing project: providing services to taxonomists for standard genome sequencing and annotation.</title>
        <authorList>
            <consortium name="The Broad Institute Genomics Platform"/>
            <consortium name="The Broad Institute Genome Sequencing Center for Infectious Disease"/>
            <person name="Wu L."/>
            <person name="Ma J."/>
        </authorList>
    </citation>
    <scope>NUCLEOTIDE SEQUENCE [LARGE SCALE GENOMIC DNA]</scope>
    <source>
        <strain evidence="6">JCM 17759</strain>
    </source>
</reference>
<dbReference type="Proteomes" id="UP001500840">
    <property type="component" value="Unassembled WGS sequence"/>
</dbReference>
<dbReference type="InterPro" id="IPR028082">
    <property type="entry name" value="Peripla_BP_I"/>
</dbReference>
<dbReference type="PANTHER" id="PTHR30146:SF24">
    <property type="entry name" value="XYLOSE OPERON REGULATORY PROTEIN"/>
    <property type="match status" value="1"/>
</dbReference>
<keyword evidence="1" id="KW-0805">Transcription regulation</keyword>
<dbReference type="SUPFAM" id="SSF46689">
    <property type="entry name" value="Homeodomain-like"/>
    <property type="match status" value="2"/>
</dbReference>
<keyword evidence="3" id="KW-0804">Transcription</keyword>